<dbReference type="InterPro" id="IPR050910">
    <property type="entry name" value="JMJD6_ArgDemeth/LysHydrox"/>
</dbReference>
<gene>
    <name evidence="2" type="ORF">Ctob_014177</name>
</gene>
<accession>A0A0M0K6A8</accession>
<proteinExistence type="predicted"/>
<dbReference type="PANTHER" id="PTHR12480">
    <property type="entry name" value="ARGININE DEMETHYLASE AND LYSYL-HYDROXYLASE JMJD"/>
    <property type="match status" value="1"/>
</dbReference>
<dbReference type="Proteomes" id="UP000037460">
    <property type="component" value="Unassembled WGS sequence"/>
</dbReference>
<dbReference type="InterPro" id="IPR003347">
    <property type="entry name" value="JmjC_dom"/>
</dbReference>
<evidence type="ECO:0000259" key="1">
    <source>
        <dbReference type="PROSITE" id="PS51184"/>
    </source>
</evidence>
<dbReference type="PROSITE" id="PS51184">
    <property type="entry name" value="JMJC"/>
    <property type="match status" value="1"/>
</dbReference>
<feature type="domain" description="JmjC" evidence="1">
    <location>
        <begin position="1"/>
        <end position="127"/>
    </location>
</feature>
<comment type="caution">
    <text evidence="2">The sequence shown here is derived from an EMBL/GenBank/DDBJ whole genome shotgun (WGS) entry which is preliminary data.</text>
</comment>
<dbReference type="OrthoDB" id="438164at2759"/>
<sequence>MHHHSAVWNALIYGRKLWALVPPARATFGKVARQHPLDSDWYKVWLGRGATGRTKADANADTKGGTKRAGGRAQRYIFCEQEAESLVYLPSSWAHATLNLEEGVAVGGFLHDEGSLGLHMQLLHAPRGMGSLQNAATLHRGWYQNVAPAFPELGA</sequence>
<dbReference type="AlphaFoldDB" id="A0A0M0K6A8"/>
<protein>
    <recommendedName>
        <fullName evidence="1">JmjC domain-containing protein</fullName>
    </recommendedName>
</protein>
<dbReference type="EMBL" id="JWZX01001254">
    <property type="protein sequence ID" value="KOO34350.1"/>
    <property type="molecule type" value="Genomic_DNA"/>
</dbReference>
<evidence type="ECO:0000313" key="2">
    <source>
        <dbReference type="EMBL" id="KOO34350.1"/>
    </source>
</evidence>
<keyword evidence="3" id="KW-1185">Reference proteome</keyword>
<reference evidence="3" key="1">
    <citation type="journal article" date="2015" name="PLoS Genet.">
        <title>Genome Sequence and Transcriptome Analyses of Chrysochromulina tobin: Metabolic Tools for Enhanced Algal Fitness in the Prominent Order Prymnesiales (Haptophyceae).</title>
        <authorList>
            <person name="Hovde B.T."/>
            <person name="Deodato C.R."/>
            <person name="Hunsperger H.M."/>
            <person name="Ryken S.A."/>
            <person name="Yost W."/>
            <person name="Jha R.K."/>
            <person name="Patterson J."/>
            <person name="Monnat R.J. Jr."/>
            <person name="Barlow S.B."/>
            <person name="Starkenburg S.R."/>
            <person name="Cattolico R.A."/>
        </authorList>
    </citation>
    <scope>NUCLEOTIDE SEQUENCE</scope>
    <source>
        <strain evidence="3">CCMP291</strain>
    </source>
</reference>
<organism evidence="2 3">
    <name type="scientific">Chrysochromulina tobinii</name>
    <dbReference type="NCBI Taxonomy" id="1460289"/>
    <lineage>
        <taxon>Eukaryota</taxon>
        <taxon>Haptista</taxon>
        <taxon>Haptophyta</taxon>
        <taxon>Prymnesiophyceae</taxon>
        <taxon>Prymnesiales</taxon>
        <taxon>Chrysochromulinaceae</taxon>
        <taxon>Chrysochromulina</taxon>
    </lineage>
</organism>
<dbReference type="GO" id="GO:0005737">
    <property type="term" value="C:cytoplasm"/>
    <property type="evidence" value="ECO:0007669"/>
    <property type="project" value="TreeGrafter"/>
</dbReference>
<dbReference type="SUPFAM" id="SSF51197">
    <property type="entry name" value="Clavaminate synthase-like"/>
    <property type="match status" value="1"/>
</dbReference>
<dbReference type="PANTHER" id="PTHR12480:SF35">
    <property type="entry name" value="TRANSCRIPTION FACTOR JUMONJI, JMJC DOMAIN-CONTAINING PROTEIN"/>
    <property type="match status" value="1"/>
</dbReference>
<name>A0A0M0K6A8_9EUKA</name>
<evidence type="ECO:0000313" key="3">
    <source>
        <dbReference type="Proteomes" id="UP000037460"/>
    </source>
</evidence>
<dbReference type="Gene3D" id="2.60.120.650">
    <property type="entry name" value="Cupin"/>
    <property type="match status" value="1"/>
</dbReference>